<protein>
    <submittedName>
        <fullName evidence="2">ABC-type uncharacterized transport system substrate-binding protein</fullName>
    </submittedName>
</protein>
<name>A0A4R6M7G9_9GAMM</name>
<gene>
    <name evidence="2" type="ORF">DFP79_2081</name>
</gene>
<evidence type="ECO:0000256" key="1">
    <source>
        <dbReference type="SAM" id="SignalP"/>
    </source>
</evidence>
<feature type="chain" id="PRO_5020409564" evidence="1">
    <location>
        <begin position="22"/>
        <end position="189"/>
    </location>
</feature>
<comment type="caution">
    <text evidence="2">The sequence shown here is derived from an EMBL/GenBank/DDBJ whole genome shotgun (WGS) entry which is preliminary data.</text>
</comment>
<keyword evidence="1" id="KW-0732">Signal</keyword>
<proteinExistence type="predicted"/>
<reference evidence="2 3" key="1">
    <citation type="submission" date="2019-03" db="EMBL/GenBank/DDBJ databases">
        <title>Genomic Encyclopedia of Type Strains, Phase III (KMG-III): the genomes of soil and plant-associated and newly described type strains.</title>
        <authorList>
            <person name="Whitman W."/>
        </authorList>
    </citation>
    <scope>NUCLEOTIDE SEQUENCE [LARGE SCALE GENOMIC DNA]</scope>
    <source>
        <strain evidence="2 3">CECT 7378</strain>
    </source>
</reference>
<keyword evidence="3" id="KW-1185">Reference proteome</keyword>
<evidence type="ECO:0000313" key="2">
    <source>
        <dbReference type="EMBL" id="TDO97264.1"/>
    </source>
</evidence>
<dbReference type="InterPro" id="IPR010412">
    <property type="entry name" value="DUF1007"/>
</dbReference>
<dbReference type="Pfam" id="PF06226">
    <property type="entry name" value="DUF1007"/>
    <property type="match status" value="1"/>
</dbReference>
<evidence type="ECO:0000313" key="3">
    <source>
        <dbReference type="Proteomes" id="UP000294656"/>
    </source>
</evidence>
<feature type="signal peptide" evidence="1">
    <location>
        <begin position="1"/>
        <end position="21"/>
    </location>
</feature>
<dbReference type="RefSeq" id="WP_133503853.1">
    <property type="nucleotide sequence ID" value="NZ_SNXC01000012.1"/>
</dbReference>
<accession>A0A4R6M7G9</accession>
<dbReference type="EMBL" id="SNXC01000012">
    <property type="protein sequence ID" value="TDO97264.1"/>
    <property type="molecule type" value="Genomic_DNA"/>
</dbReference>
<dbReference type="OrthoDB" id="5781652at2"/>
<sequence>MSVRHIIASTLLLAGFSTAQAHPHIWVDSDYSLNIDTPSIDAVSAHWEFDLFTSASLIAEFDVDGDGSLDGQEKFNTAEALTNLEKSNYFVRIQVDGEEITPASYTVTDVEVNDQLLKMSLGISLPDQVDLQSHTLSLAFGDESNYFAMVIPETGLLNLSGRLAETCTPTVRDAEAYQIEAWVDLRCDP</sequence>
<dbReference type="Proteomes" id="UP000294656">
    <property type="component" value="Unassembled WGS sequence"/>
</dbReference>
<dbReference type="AlphaFoldDB" id="A0A4R6M7G9"/>
<organism evidence="2 3">
    <name type="scientific">Marinomonas balearica</name>
    <dbReference type="NCBI Taxonomy" id="491947"/>
    <lineage>
        <taxon>Bacteria</taxon>
        <taxon>Pseudomonadati</taxon>
        <taxon>Pseudomonadota</taxon>
        <taxon>Gammaproteobacteria</taxon>
        <taxon>Oceanospirillales</taxon>
        <taxon>Oceanospirillaceae</taxon>
        <taxon>Marinomonas</taxon>
    </lineage>
</organism>